<dbReference type="InterPro" id="IPR031599">
    <property type="entry name" value="ABC_tran_2"/>
</dbReference>
<accession>A0A1I1ESI8</accession>
<dbReference type="Proteomes" id="UP000182192">
    <property type="component" value="Unassembled WGS sequence"/>
</dbReference>
<name>A0A1I1ESI8_RUMAL</name>
<evidence type="ECO:0000313" key="2">
    <source>
        <dbReference type="EMBL" id="SFB90089.1"/>
    </source>
</evidence>
<sequence>MNKNIILLRTLLKSTSRANCYKHCKDKKKRGKIVGSWIGAVLLYLMLMCYCVANCIGYGKFGLTAFIPDMCAMVISLLAFVFTLFKTNGYLFGFKEYDMLMSLPFEPKNIAACKFMYMYITSLPWYMSVSVSMLAGYGIYAKPSLIVYPLWLILSLLLPIIPMLAAAFIGFIIARLGSGFKNKTIAQTVISIAFVGLCFGLRFFLQDMFQNNKVKDTLNTLSATTDKASRIYLPMKWFKGAVTDLNVLHMLIFTAVTVVLFIVTFIPVGRSYRKINSALRSHAASGGFVMKEQKQKNLVNAIAFKEFRRMTGSVVYMTNALIGEIMCFVAGVAVLFIDPQKVLSSMTKGSPLTVEMLIPALPFIAYFFVGMVATTAFTPSLEGKNYWIVQSLPISKKTLYQGKMLFNMYLTVPFAVFATLTFSISAKASLLNTLLLILLVICLCAFSSAWGCVCGIKHMRLDWENEVEVIKQGTAVVIYLFPNMFVTMGLTVLVVYLGTIMSPLLVTAILIPITAVLALLSYLRAMSLAEKRG</sequence>
<keyword evidence="1" id="KW-1133">Transmembrane helix</keyword>
<dbReference type="Pfam" id="PF16949">
    <property type="entry name" value="ABC_tran_2"/>
    <property type="match status" value="1"/>
</dbReference>
<proteinExistence type="predicted"/>
<keyword evidence="1" id="KW-0812">Transmembrane</keyword>
<feature type="transmembrane region" description="Helical" evidence="1">
    <location>
        <begin position="65"/>
        <end position="85"/>
    </location>
</feature>
<dbReference type="AlphaFoldDB" id="A0A1I1ESI8"/>
<reference evidence="2 3" key="1">
    <citation type="submission" date="2016-10" db="EMBL/GenBank/DDBJ databases">
        <authorList>
            <person name="de Groot N.N."/>
        </authorList>
    </citation>
    <scope>NUCLEOTIDE SEQUENCE [LARGE SCALE GENOMIC DNA]</scope>
    <source>
        <strain evidence="2 3">AR67</strain>
    </source>
</reference>
<feature type="transmembrane region" description="Helical" evidence="1">
    <location>
        <begin position="357"/>
        <end position="377"/>
    </location>
</feature>
<gene>
    <name evidence="2" type="ORF">SAMN02910406_00804</name>
</gene>
<feature type="transmembrane region" description="Helical" evidence="1">
    <location>
        <begin position="430"/>
        <end position="456"/>
    </location>
</feature>
<keyword evidence="1" id="KW-0472">Membrane</keyword>
<dbReference type="EMBL" id="FOKQ01000004">
    <property type="protein sequence ID" value="SFB90089.1"/>
    <property type="molecule type" value="Genomic_DNA"/>
</dbReference>
<dbReference type="OrthoDB" id="138672at2"/>
<feature type="transmembrane region" description="Helical" evidence="1">
    <location>
        <begin position="117"/>
        <end position="140"/>
    </location>
</feature>
<organism evidence="2 3">
    <name type="scientific">Ruminococcus albus</name>
    <dbReference type="NCBI Taxonomy" id="1264"/>
    <lineage>
        <taxon>Bacteria</taxon>
        <taxon>Bacillati</taxon>
        <taxon>Bacillota</taxon>
        <taxon>Clostridia</taxon>
        <taxon>Eubacteriales</taxon>
        <taxon>Oscillospiraceae</taxon>
        <taxon>Ruminococcus</taxon>
    </lineage>
</organism>
<feature type="transmembrane region" description="Helical" evidence="1">
    <location>
        <begin position="476"/>
        <end position="498"/>
    </location>
</feature>
<feature type="transmembrane region" description="Helical" evidence="1">
    <location>
        <begin position="404"/>
        <end position="424"/>
    </location>
</feature>
<feature type="transmembrane region" description="Helical" evidence="1">
    <location>
        <begin position="185"/>
        <end position="205"/>
    </location>
</feature>
<feature type="transmembrane region" description="Helical" evidence="1">
    <location>
        <begin position="314"/>
        <end position="337"/>
    </location>
</feature>
<feature type="transmembrane region" description="Helical" evidence="1">
    <location>
        <begin position="146"/>
        <end position="173"/>
    </location>
</feature>
<evidence type="ECO:0000313" key="3">
    <source>
        <dbReference type="Proteomes" id="UP000182192"/>
    </source>
</evidence>
<protein>
    <submittedName>
        <fullName evidence="2">ABC-2 type transport system permease protein</fullName>
    </submittedName>
</protein>
<feature type="transmembrane region" description="Helical" evidence="1">
    <location>
        <begin position="504"/>
        <end position="523"/>
    </location>
</feature>
<dbReference type="RefSeq" id="WP_074960213.1">
    <property type="nucleotide sequence ID" value="NZ_FOKQ01000004.1"/>
</dbReference>
<feature type="transmembrane region" description="Helical" evidence="1">
    <location>
        <begin position="247"/>
        <end position="268"/>
    </location>
</feature>
<evidence type="ECO:0000256" key="1">
    <source>
        <dbReference type="SAM" id="Phobius"/>
    </source>
</evidence>
<feature type="transmembrane region" description="Helical" evidence="1">
    <location>
        <begin position="37"/>
        <end position="59"/>
    </location>
</feature>